<name>A0A9D1LMZ5_9FIRM</name>
<reference evidence="3" key="1">
    <citation type="submission" date="2020-10" db="EMBL/GenBank/DDBJ databases">
        <authorList>
            <person name="Gilroy R."/>
        </authorList>
    </citation>
    <scope>NUCLEOTIDE SEQUENCE</scope>
    <source>
        <strain evidence="3">ChiGjej1B1-22543</strain>
    </source>
</reference>
<evidence type="ECO:0000313" key="4">
    <source>
        <dbReference type="Proteomes" id="UP000824070"/>
    </source>
</evidence>
<comment type="caution">
    <text evidence="3">The sequence shown here is derived from an EMBL/GenBank/DDBJ whole genome shotgun (WGS) entry which is preliminary data.</text>
</comment>
<dbReference type="EMBL" id="DVMV01000008">
    <property type="protein sequence ID" value="HIU44817.1"/>
    <property type="molecule type" value="Genomic_DNA"/>
</dbReference>
<evidence type="ECO:0000256" key="2">
    <source>
        <dbReference type="SAM" id="Phobius"/>
    </source>
</evidence>
<keyword evidence="2" id="KW-0812">Transmembrane</keyword>
<accession>A0A9D1LMZ5</accession>
<dbReference type="Proteomes" id="UP000824070">
    <property type="component" value="Unassembled WGS sequence"/>
</dbReference>
<dbReference type="AlphaFoldDB" id="A0A9D1LMZ5"/>
<proteinExistence type="predicted"/>
<organism evidence="3 4">
    <name type="scientific">Candidatus Alloenteromonas pullicola</name>
    <dbReference type="NCBI Taxonomy" id="2840784"/>
    <lineage>
        <taxon>Bacteria</taxon>
        <taxon>Bacillati</taxon>
        <taxon>Bacillota</taxon>
        <taxon>Bacillota incertae sedis</taxon>
        <taxon>Candidatus Alloenteromonas</taxon>
    </lineage>
</organism>
<feature type="transmembrane region" description="Helical" evidence="2">
    <location>
        <begin position="72"/>
        <end position="93"/>
    </location>
</feature>
<dbReference type="NCBIfam" id="NF046000">
    <property type="entry name" value="MAG1210_fam"/>
    <property type="match status" value="1"/>
</dbReference>
<feature type="transmembrane region" description="Helical" evidence="2">
    <location>
        <begin position="99"/>
        <end position="119"/>
    </location>
</feature>
<keyword evidence="2" id="KW-0472">Membrane</keyword>
<keyword evidence="2" id="KW-1133">Transmembrane helix</keyword>
<evidence type="ECO:0000256" key="1">
    <source>
        <dbReference type="SAM" id="MobiDB-lite"/>
    </source>
</evidence>
<evidence type="ECO:0000313" key="3">
    <source>
        <dbReference type="EMBL" id="HIU44817.1"/>
    </source>
</evidence>
<feature type="region of interest" description="Disordered" evidence="1">
    <location>
        <begin position="289"/>
        <end position="311"/>
    </location>
</feature>
<sequence>MAEKVLFKPKELYDKVLSKSYHDAAEEYFKRLKDFSKVDEGANRAHVGDFNKKKAAADKQAERLGASRAKMITSLVFGVLFAVAGLVSLIFAFVRGFNWIALLVGLLLALAACLLFVLCGRFRKKSKAQATTLERMREVQKKALQLCYDDMAVLNSLFDESIPMSVMEKATPIIDLDPVFTPERLMNLIENYGYEEKLGDECSALGVLSGHIQGNPFMLLRLLEREVKMKSYTGSIVIHWVTYTRDSQGRSRAVNHTQTLTATTQHEAPFFATDTYMVYANDAAPRLHFTRSPSDAHRLTPDQRRKESDKATKELAKKAEKSIATDRPFTPLANSEFEHFFGALDRDNEVEFRLLFTPLAQQNILDLIEDPKPYGDDFSMIKSGRINVVRSAHSQNFNYSSSPSLFQGYDLKAVHANFVSYCDSFIQSLFFDLAPLLSIPLYQMHKSRDYIYKGNYERNVTAYEQECLVNGMDKRNFIPDGANANLPLILKVSANKKFGRSDSTEVVASSYVTTDMVDYVPVMGGDGRTHSVPVPWVKYDEVSKSTPIQFRQVGGTRYDFFNAMSAYKGLGDFTSGLARYERGLLAKCNGGLCDGEEAPLDKAGEADFRKQLLAKEGKKKD</sequence>
<protein>
    <submittedName>
        <fullName evidence="3">Uncharacterized protein</fullName>
    </submittedName>
</protein>
<gene>
    <name evidence="3" type="ORF">IAC52_00755</name>
</gene>
<reference evidence="3" key="2">
    <citation type="journal article" date="2021" name="PeerJ">
        <title>Extensive microbial diversity within the chicken gut microbiome revealed by metagenomics and culture.</title>
        <authorList>
            <person name="Gilroy R."/>
            <person name="Ravi A."/>
            <person name="Getino M."/>
            <person name="Pursley I."/>
            <person name="Horton D.L."/>
            <person name="Alikhan N.F."/>
            <person name="Baker D."/>
            <person name="Gharbi K."/>
            <person name="Hall N."/>
            <person name="Watson M."/>
            <person name="Adriaenssens E.M."/>
            <person name="Foster-Nyarko E."/>
            <person name="Jarju S."/>
            <person name="Secka A."/>
            <person name="Antonio M."/>
            <person name="Oren A."/>
            <person name="Chaudhuri R.R."/>
            <person name="La Ragione R."/>
            <person name="Hildebrand F."/>
            <person name="Pallen M.J."/>
        </authorList>
    </citation>
    <scope>NUCLEOTIDE SEQUENCE</scope>
    <source>
        <strain evidence="3">ChiGjej1B1-22543</strain>
    </source>
</reference>
<feature type="compositionally biased region" description="Basic and acidic residues" evidence="1">
    <location>
        <begin position="294"/>
        <end position="311"/>
    </location>
</feature>